<dbReference type="SUPFAM" id="SSF90229">
    <property type="entry name" value="CCCH zinc finger"/>
    <property type="match status" value="2"/>
</dbReference>
<evidence type="ECO:0000313" key="8">
    <source>
        <dbReference type="EMBL" id="OQR82050.1"/>
    </source>
</evidence>
<dbReference type="InterPro" id="IPR045877">
    <property type="entry name" value="ZFP36-like"/>
</dbReference>
<dbReference type="OrthoDB" id="410307at2759"/>
<dbReference type="Pfam" id="PF00642">
    <property type="entry name" value="zf-CCCH"/>
    <property type="match status" value="2"/>
</dbReference>
<dbReference type="AlphaFoldDB" id="A0A1V9Y8J6"/>
<feature type="zinc finger region" description="C3H1-type" evidence="5">
    <location>
        <begin position="32"/>
        <end position="60"/>
    </location>
</feature>
<feature type="domain" description="C3H1-type" evidence="7">
    <location>
        <begin position="70"/>
        <end position="98"/>
    </location>
</feature>
<feature type="domain" description="C3H1-type" evidence="7">
    <location>
        <begin position="32"/>
        <end position="60"/>
    </location>
</feature>
<feature type="region of interest" description="Disordered" evidence="6">
    <location>
        <begin position="96"/>
        <end position="133"/>
    </location>
</feature>
<dbReference type="SMART" id="SM00356">
    <property type="entry name" value="ZnF_C3H1"/>
    <property type="match status" value="2"/>
</dbReference>
<evidence type="ECO:0000256" key="4">
    <source>
        <dbReference type="ARBA" id="ARBA00022833"/>
    </source>
</evidence>
<dbReference type="InterPro" id="IPR000571">
    <property type="entry name" value="Znf_CCCH"/>
</dbReference>
<feature type="zinc finger region" description="C3H1-type" evidence="5">
    <location>
        <begin position="70"/>
        <end position="98"/>
    </location>
</feature>
<evidence type="ECO:0000256" key="6">
    <source>
        <dbReference type="SAM" id="MobiDB-lite"/>
    </source>
</evidence>
<accession>A0A1V9Y8J6</accession>
<protein>
    <recommendedName>
        <fullName evidence="7">C3H1-type domain-containing protein</fullName>
    </recommendedName>
</protein>
<gene>
    <name evidence="8" type="ORF">THRCLA_11176</name>
</gene>
<evidence type="ECO:0000256" key="2">
    <source>
        <dbReference type="ARBA" id="ARBA00022737"/>
    </source>
</evidence>
<dbReference type="InterPro" id="IPR036855">
    <property type="entry name" value="Znf_CCCH_sf"/>
</dbReference>
<keyword evidence="2" id="KW-0677">Repeat</keyword>
<dbReference type="Gene3D" id="4.10.1000.10">
    <property type="entry name" value="Zinc finger, CCCH-type"/>
    <property type="match status" value="2"/>
</dbReference>
<keyword evidence="1 5" id="KW-0479">Metal-binding</keyword>
<keyword evidence="9" id="KW-1185">Reference proteome</keyword>
<dbReference type="STRING" id="74557.A0A1V9Y8J6"/>
<evidence type="ECO:0000259" key="7">
    <source>
        <dbReference type="PROSITE" id="PS50103"/>
    </source>
</evidence>
<dbReference type="Proteomes" id="UP000243217">
    <property type="component" value="Unassembled WGS sequence"/>
</dbReference>
<evidence type="ECO:0000256" key="1">
    <source>
        <dbReference type="ARBA" id="ARBA00022723"/>
    </source>
</evidence>
<dbReference type="PANTHER" id="PTHR12547">
    <property type="entry name" value="CCCH ZINC FINGER/TIS11-RELATED"/>
    <property type="match status" value="1"/>
</dbReference>
<comment type="caution">
    <text evidence="8">The sequence shown here is derived from an EMBL/GenBank/DDBJ whole genome shotgun (WGS) entry which is preliminary data.</text>
</comment>
<sequence length="237" mass="26250">MTTTTQQRSMQILANGDIVDCGRLPNSARNTLYKTELCKHFTETGTCRYGTKCQFAHGEDELRGVLRHPKYKTTKCKAYLATGKCMYGGRCRFIHDSSPEDNSDEDSMTRAEQDEENMKTRGQPIPRVNPSSRSRVLGFVEPDAEAIDPIDLSSYATPFKLKPVQIGSFPPLEETRSPLAELGLTGSDTSSDHTPSISDDETFGMLSLSLGTSNQHEEEIGATSRLSIFQRICRAAD</sequence>
<dbReference type="FunFam" id="4.10.1000.10:FF:000002">
    <property type="entry name" value="Zinc finger protein 36, C3H1 type-like 1"/>
    <property type="match status" value="1"/>
</dbReference>
<evidence type="ECO:0000256" key="5">
    <source>
        <dbReference type="PROSITE-ProRule" id="PRU00723"/>
    </source>
</evidence>
<dbReference type="PROSITE" id="PS50103">
    <property type="entry name" value="ZF_C3H1"/>
    <property type="match status" value="2"/>
</dbReference>
<organism evidence="8 9">
    <name type="scientific">Thraustotheca clavata</name>
    <dbReference type="NCBI Taxonomy" id="74557"/>
    <lineage>
        <taxon>Eukaryota</taxon>
        <taxon>Sar</taxon>
        <taxon>Stramenopiles</taxon>
        <taxon>Oomycota</taxon>
        <taxon>Saprolegniomycetes</taxon>
        <taxon>Saprolegniales</taxon>
        <taxon>Achlyaceae</taxon>
        <taxon>Thraustotheca</taxon>
    </lineage>
</organism>
<proteinExistence type="predicted"/>
<dbReference type="GO" id="GO:0003729">
    <property type="term" value="F:mRNA binding"/>
    <property type="evidence" value="ECO:0007669"/>
    <property type="project" value="InterPro"/>
</dbReference>
<dbReference type="GO" id="GO:0008270">
    <property type="term" value="F:zinc ion binding"/>
    <property type="evidence" value="ECO:0007669"/>
    <property type="project" value="UniProtKB-KW"/>
</dbReference>
<reference evidence="8 9" key="1">
    <citation type="journal article" date="2014" name="Genome Biol. Evol.">
        <title>The secreted proteins of Achlya hypogyna and Thraustotheca clavata identify the ancestral oomycete secretome and reveal gene acquisitions by horizontal gene transfer.</title>
        <authorList>
            <person name="Misner I."/>
            <person name="Blouin N."/>
            <person name="Leonard G."/>
            <person name="Richards T.A."/>
            <person name="Lane C.E."/>
        </authorList>
    </citation>
    <scope>NUCLEOTIDE SEQUENCE [LARGE SCALE GENOMIC DNA]</scope>
    <source>
        <strain evidence="8 9">ATCC 34112</strain>
    </source>
</reference>
<evidence type="ECO:0000256" key="3">
    <source>
        <dbReference type="ARBA" id="ARBA00022771"/>
    </source>
</evidence>
<dbReference type="EMBL" id="JNBS01004847">
    <property type="protein sequence ID" value="OQR82050.1"/>
    <property type="molecule type" value="Genomic_DNA"/>
</dbReference>
<name>A0A1V9Y8J6_9STRA</name>
<dbReference type="FunFam" id="4.10.1000.10:FF:000001">
    <property type="entry name" value="zinc finger CCCH domain-containing protein 15-like"/>
    <property type="match status" value="1"/>
</dbReference>
<feature type="compositionally biased region" description="Basic and acidic residues" evidence="6">
    <location>
        <begin position="107"/>
        <end position="119"/>
    </location>
</feature>
<keyword evidence="4 5" id="KW-0862">Zinc</keyword>
<dbReference type="PANTHER" id="PTHR12547:SF18">
    <property type="entry name" value="PROTEIN TIS11"/>
    <property type="match status" value="1"/>
</dbReference>
<evidence type="ECO:0000313" key="9">
    <source>
        <dbReference type="Proteomes" id="UP000243217"/>
    </source>
</evidence>
<keyword evidence="3 5" id="KW-0863">Zinc-finger</keyword>